<gene>
    <name evidence="2" type="ORF">SAMN05444350_11049</name>
</gene>
<reference evidence="3" key="1">
    <citation type="submission" date="2016-11" db="EMBL/GenBank/DDBJ databases">
        <authorList>
            <person name="Varghese N."/>
            <person name="Submissions S."/>
        </authorList>
    </citation>
    <scope>NUCLEOTIDE SEQUENCE [LARGE SCALE GENOMIC DNA]</scope>
    <source>
        <strain evidence="3">DSM 26884</strain>
    </source>
</reference>
<feature type="chain" id="PRO_5009917194" description="DUF4369 domain-containing protein" evidence="1">
    <location>
        <begin position="20"/>
        <end position="132"/>
    </location>
</feature>
<feature type="signal peptide" evidence="1">
    <location>
        <begin position="1"/>
        <end position="19"/>
    </location>
</feature>
<proteinExistence type="predicted"/>
<keyword evidence="1" id="KW-0732">Signal</keyword>
<sequence>MKKLLFIAFLLTCSICSFAQLTEGKYKVLGVKGFLNNETVFDNLFKDGIATINVTNNIVNITIGGYSVLSYSIEKPAKNGDLYLYNAFEIQSGIKTTLLSKRDKEHPQIDGGMLFVRRSDEYTDIFFISKED</sequence>
<accession>A0A1M6ET39</accession>
<evidence type="ECO:0000313" key="2">
    <source>
        <dbReference type="EMBL" id="SHI88585.1"/>
    </source>
</evidence>
<dbReference type="RefSeq" id="WP_025833625.1">
    <property type="nucleotide sequence ID" value="NZ_FQZN01000010.1"/>
</dbReference>
<protein>
    <recommendedName>
        <fullName evidence="4">DUF4369 domain-containing protein</fullName>
    </recommendedName>
</protein>
<evidence type="ECO:0000256" key="1">
    <source>
        <dbReference type="SAM" id="SignalP"/>
    </source>
</evidence>
<evidence type="ECO:0000313" key="3">
    <source>
        <dbReference type="Proteomes" id="UP000184192"/>
    </source>
</evidence>
<dbReference type="AlphaFoldDB" id="A0A1M6ET39"/>
<name>A0A1M6ET39_9BACE</name>
<dbReference type="GeneID" id="92712008"/>
<evidence type="ECO:0008006" key="4">
    <source>
        <dbReference type="Google" id="ProtNLM"/>
    </source>
</evidence>
<dbReference type="EMBL" id="FQZN01000010">
    <property type="protein sequence ID" value="SHI88585.1"/>
    <property type="molecule type" value="Genomic_DNA"/>
</dbReference>
<organism evidence="2 3">
    <name type="scientific">Bacteroides stercorirosoris</name>
    <dbReference type="NCBI Taxonomy" id="871324"/>
    <lineage>
        <taxon>Bacteria</taxon>
        <taxon>Pseudomonadati</taxon>
        <taxon>Bacteroidota</taxon>
        <taxon>Bacteroidia</taxon>
        <taxon>Bacteroidales</taxon>
        <taxon>Bacteroidaceae</taxon>
        <taxon>Bacteroides</taxon>
    </lineage>
</organism>
<keyword evidence="3" id="KW-1185">Reference proteome</keyword>
<dbReference type="Proteomes" id="UP000184192">
    <property type="component" value="Unassembled WGS sequence"/>
</dbReference>